<keyword evidence="5" id="KW-0407">Ion channel</keyword>
<dbReference type="Gene3D" id="2.30.30.60">
    <property type="match status" value="1"/>
</dbReference>
<dbReference type="InterPro" id="IPR018490">
    <property type="entry name" value="cNMP-bd_dom_sf"/>
</dbReference>
<keyword evidence="5" id="KW-1003">Cell membrane</keyword>
<name>A0A5E7LBJ4_PSEFL</name>
<evidence type="ECO:0000259" key="6">
    <source>
        <dbReference type="PROSITE" id="PS50042"/>
    </source>
</evidence>
<dbReference type="InterPro" id="IPR023408">
    <property type="entry name" value="MscS_beta-dom_sf"/>
</dbReference>
<comment type="subcellular location">
    <subcellularLocation>
        <location evidence="5">Cell inner membrane</location>
        <topology evidence="5">Multi-pass membrane protein</topology>
    </subcellularLocation>
    <subcellularLocation>
        <location evidence="1">Membrane</location>
    </subcellularLocation>
</comment>
<comment type="subunit">
    <text evidence="5">Homoheptamer.</text>
</comment>
<dbReference type="GO" id="GO:0005886">
    <property type="term" value="C:plasma membrane"/>
    <property type="evidence" value="ECO:0007669"/>
    <property type="project" value="UniProtKB-SubCell"/>
</dbReference>
<comment type="function">
    <text evidence="5">Mechanosensitive channel that participates in the regulation of osmotic pressure changes within the cell, opening in response to stretch forces in the membrane lipid bilayer, without the need for other proteins. Contributes to normal resistance to hypoosmotic shock. Forms an ion channel of 1.0 nanosiemens conductance with a slight preference for anions.</text>
</comment>
<evidence type="ECO:0000256" key="5">
    <source>
        <dbReference type="RuleBase" id="RU369025"/>
    </source>
</evidence>
<evidence type="ECO:0000313" key="8">
    <source>
        <dbReference type="Proteomes" id="UP000349468"/>
    </source>
</evidence>
<organism evidence="7 8">
    <name type="scientific">Pseudomonas fluorescens</name>
    <dbReference type="NCBI Taxonomy" id="294"/>
    <lineage>
        <taxon>Bacteria</taxon>
        <taxon>Pseudomonadati</taxon>
        <taxon>Pseudomonadota</taxon>
        <taxon>Gammaproteobacteria</taxon>
        <taxon>Pseudomonadales</taxon>
        <taxon>Pseudomonadaceae</taxon>
        <taxon>Pseudomonas</taxon>
    </lineage>
</organism>
<dbReference type="InterPro" id="IPR000595">
    <property type="entry name" value="cNMP-bd_dom"/>
</dbReference>
<evidence type="ECO:0000256" key="1">
    <source>
        <dbReference type="ARBA" id="ARBA00004370"/>
    </source>
</evidence>
<dbReference type="Gene3D" id="1.10.287.1260">
    <property type="match status" value="1"/>
</dbReference>
<dbReference type="SMART" id="SM00100">
    <property type="entry name" value="cNMP"/>
    <property type="match status" value="1"/>
</dbReference>
<proteinExistence type="inferred from homology"/>
<feature type="transmembrane region" description="Helical" evidence="5">
    <location>
        <begin position="36"/>
        <end position="55"/>
    </location>
</feature>
<comment type="similarity">
    <text evidence="5">Belongs to the MscS (TC 1.A.23) family.</text>
</comment>
<feature type="transmembrane region" description="Helical" evidence="5">
    <location>
        <begin position="106"/>
        <end position="128"/>
    </location>
</feature>
<dbReference type="PANTHER" id="PTHR30221:SF1">
    <property type="entry name" value="SMALL-CONDUCTANCE MECHANOSENSITIVE CHANNEL"/>
    <property type="match status" value="1"/>
</dbReference>
<evidence type="ECO:0000313" key="7">
    <source>
        <dbReference type="EMBL" id="VVP09325.1"/>
    </source>
</evidence>
<dbReference type="Pfam" id="PF00027">
    <property type="entry name" value="cNMP_binding"/>
    <property type="match status" value="1"/>
</dbReference>
<accession>A0A5E7LBJ4</accession>
<dbReference type="Gene3D" id="2.60.120.10">
    <property type="entry name" value="Jelly Rolls"/>
    <property type="match status" value="1"/>
</dbReference>
<keyword evidence="3 5" id="KW-1133">Transmembrane helix</keyword>
<dbReference type="CDD" id="cd00038">
    <property type="entry name" value="CAP_ED"/>
    <property type="match status" value="1"/>
</dbReference>
<reference evidence="7 8" key="1">
    <citation type="submission" date="2019-09" db="EMBL/GenBank/DDBJ databases">
        <authorList>
            <person name="Chandra G."/>
            <person name="Truman W A."/>
        </authorList>
    </citation>
    <scope>NUCLEOTIDE SEQUENCE [LARGE SCALE GENOMIC DNA]</scope>
    <source>
        <strain evidence="7">PS870</strain>
    </source>
</reference>
<keyword evidence="5" id="KW-0997">Cell inner membrane</keyword>
<dbReference type="Pfam" id="PF00924">
    <property type="entry name" value="MS_channel_2nd"/>
    <property type="match status" value="1"/>
</dbReference>
<dbReference type="InterPro" id="IPR010920">
    <property type="entry name" value="LSM_dom_sf"/>
</dbReference>
<gene>
    <name evidence="7" type="ORF">PS870_03222</name>
</gene>
<feature type="transmembrane region" description="Helical" evidence="5">
    <location>
        <begin position="67"/>
        <end position="85"/>
    </location>
</feature>
<feature type="transmembrane region" description="Helical" evidence="5">
    <location>
        <begin position="6"/>
        <end position="24"/>
    </location>
</feature>
<dbReference type="GO" id="GO:0008381">
    <property type="term" value="F:mechanosensitive monoatomic ion channel activity"/>
    <property type="evidence" value="ECO:0007669"/>
    <property type="project" value="InterPro"/>
</dbReference>
<dbReference type="SUPFAM" id="SSF51206">
    <property type="entry name" value="cAMP-binding domain-like"/>
    <property type="match status" value="1"/>
</dbReference>
<dbReference type="InterPro" id="IPR006685">
    <property type="entry name" value="MscS_channel_2nd"/>
</dbReference>
<dbReference type="EMBL" id="CABVIK010000010">
    <property type="protein sequence ID" value="VVP09325.1"/>
    <property type="molecule type" value="Genomic_DNA"/>
</dbReference>
<feature type="domain" description="Cyclic nucleotide-binding" evidence="6">
    <location>
        <begin position="330"/>
        <end position="410"/>
    </location>
</feature>
<keyword evidence="4 5" id="KW-0472">Membrane</keyword>
<sequence length="481" mass="53009">MLMFLQEHPLIIGAVLMLLDLSLWHCLDATQPVLRICSRMVLFVAFSWVLMAAGISPLQPPLWPDDAILNLAATVLGIAWWLFAARTLTVVLGNGLTSREGHTARLLHDVMGAGVFLIAIVGAAAYVLQLPVKGLLATSGAMAIIVGLALQSTLSDVFSGIVLNTTKPYDLDDWISIDGIEGKVVEIDWRSTHLLTDLGSMAVVPNSLAAKTKILNFSRPGNVHGVVVIIAIPSHVRPRRAMDALEKALQGTRALLPGFKPKVSVKSSHLEYNEYELKGFIESISHKTEVRNLMFDLAHRHLEAAGVTWLSEPAVQAWSRPRRLLEDVRVFRSLSMEDRDRLADHMTAVDYQADQVILAFEEIADCLMLISTGVISASIHDGERFIEAGRLGPGEVMGEEGILAQGRSRAEFRSLTSGRLFRIEKAMLGSQLEHHSDLQLALDNLQHQREEIRESVVAKKTPHIKRSGLLGWLQKKRLPSA</sequence>
<evidence type="ECO:0000256" key="4">
    <source>
        <dbReference type="ARBA" id="ARBA00023136"/>
    </source>
</evidence>
<dbReference type="SUPFAM" id="SSF50182">
    <property type="entry name" value="Sm-like ribonucleoproteins"/>
    <property type="match status" value="1"/>
</dbReference>
<dbReference type="InterPro" id="IPR016846">
    <property type="entry name" value="cNMP-bd_ion_channel"/>
</dbReference>
<dbReference type="AlphaFoldDB" id="A0A5E7LBJ4"/>
<keyword evidence="5" id="KW-0406">Ion transport</keyword>
<protein>
    <recommendedName>
        <fullName evidence="5">Small-conductance mechanosensitive channel</fullName>
    </recommendedName>
</protein>
<keyword evidence="5" id="KW-0813">Transport</keyword>
<evidence type="ECO:0000256" key="3">
    <source>
        <dbReference type="ARBA" id="ARBA00022989"/>
    </source>
</evidence>
<dbReference type="InterPro" id="IPR045275">
    <property type="entry name" value="MscS_archaea/bacteria_type"/>
</dbReference>
<dbReference type="PANTHER" id="PTHR30221">
    <property type="entry name" value="SMALL-CONDUCTANCE MECHANOSENSITIVE CHANNEL"/>
    <property type="match status" value="1"/>
</dbReference>
<dbReference type="PROSITE" id="PS50042">
    <property type="entry name" value="CNMP_BINDING_3"/>
    <property type="match status" value="1"/>
</dbReference>
<dbReference type="Proteomes" id="UP000349468">
    <property type="component" value="Unassembled WGS sequence"/>
</dbReference>
<dbReference type="PIRSF" id="PIRSF026673">
    <property type="entry name" value="UCP026673_ion_chan"/>
    <property type="match status" value="1"/>
</dbReference>
<evidence type="ECO:0000256" key="2">
    <source>
        <dbReference type="ARBA" id="ARBA00022692"/>
    </source>
</evidence>
<keyword evidence="2 5" id="KW-0812">Transmembrane</keyword>
<dbReference type="InterPro" id="IPR014710">
    <property type="entry name" value="RmlC-like_jellyroll"/>
</dbReference>
<dbReference type="RefSeq" id="WP_042932733.1">
    <property type="nucleotide sequence ID" value="NZ_CABVIK010000010.1"/>
</dbReference>